<name>A0A4R7J882_9ACTN</name>
<feature type="compositionally biased region" description="Basic and acidic residues" evidence="1">
    <location>
        <begin position="70"/>
        <end position="80"/>
    </location>
</feature>
<dbReference type="AlphaFoldDB" id="A0A4R7J882"/>
<sequence>MRNEDNPLAAIAIPGWGMAIVLVLIMAAMGLIFWSMMRRLRAERLELQAEAEAAGETVLAVPTLEDLDRDADGGRHRSADRTAGAVRDTPEPASETVRDTPSKPRQTGD</sequence>
<keyword evidence="2" id="KW-0472">Membrane</keyword>
<keyword evidence="2" id="KW-0812">Transmembrane</keyword>
<evidence type="ECO:0000313" key="3">
    <source>
        <dbReference type="EMBL" id="TDT32569.1"/>
    </source>
</evidence>
<evidence type="ECO:0000256" key="1">
    <source>
        <dbReference type="SAM" id="MobiDB-lite"/>
    </source>
</evidence>
<keyword evidence="4" id="KW-1185">Reference proteome</keyword>
<dbReference type="EMBL" id="SOAW01000001">
    <property type="protein sequence ID" value="TDT32569.1"/>
    <property type="molecule type" value="Genomic_DNA"/>
</dbReference>
<organism evidence="3 4">
    <name type="scientific">Naumannella halotolerans</name>
    <dbReference type="NCBI Taxonomy" id="993414"/>
    <lineage>
        <taxon>Bacteria</taxon>
        <taxon>Bacillati</taxon>
        <taxon>Actinomycetota</taxon>
        <taxon>Actinomycetes</taxon>
        <taxon>Propionibacteriales</taxon>
        <taxon>Propionibacteriaceae</taxon>
        <taxon>Naumannella</taxon>
    </lineage>
</organism>
<evidence type="ECO:0000313" key="4">
    <source>
        <dbReference type="Proteomes" id="UP000295371"/>
    </source>
</evidence>
<dbReference type="RefSeq" id="WP_133753193.1">
    <property type="nucleotide sequence ID" value="NZ_CP171129.1"/>
</dbReference>
<proteinExistence type="predicted"/>
<feature type="region of interest" description="Disordered" evidence="1">
    <location>
        <begin position="62"/>
        <end position="109"/>
    </location>
</feature>
<feature type="transmembrane region" description="Helical" evidence="2">
    <location>
        <begin position="12"/>
        <end position="34"/>
    </location>
</feature>
<accession>A0A4R7J882</accession>
<reference evidence="3 4" key="1">
    <citation type="submission" date="2019-03" db="EMBL/GenBank/DDBJ databases">
        <title>Genomic Encyclopedia of Archaeal and Bacterial Type Strains, Phase II (KMG-II): from individual species to whole genera.</title>
        <authorList>
            <person name="Goeker M."/>
        </authorList>
    </citation>
    <scope>NUCLEOTIDE SEQUENCE [LARGE SCALE GENOMIC DNA]</scope>
    <source>
        <strain evidence="3 4">DSM 24323</strain>
    </source>
</reference>
<dbReference type="Proteomes" id="UP000295371">
    <property type="component" value="Unassembled WGS sequence"/>
</dbReference>
<evidence type="ECO:0000256" key="2">
    <source>
        <dbReference type="SAM" id="Phobius"/>
    </source>
</evidence>
<feature type="compositionally biased region" description="Basic and acidic residues" evidence="1">
    <location>
        <begin position="96"/>
        <end position="109"/>
    </location>
</feature>
<comment type="caution">
    <text evidence="3">The sequence shown here is derived from an EMBL/GenBank/DDBJ whole genome shotgun (WGS) entry which is preliminary data.</text>
</comment>
<gene>
    <name evidence="3" type="ORF">CLV29_0149</name>
</gene>
<protein>
    <submittedName>
        <fullName evidence="3">Uncharacterized protein</fullName>
    </submittedName>
</protein>
<keyword evidence="2" id="KW-1133">Transmembrane helix</keyword>